<dbReference type="InterPro" id="IPR011711">
    <property type="entry name" value="GntR_C"/>
</dbReference>
<evidence type="ECO:0000256" key="3">
    <source>
        <dbReference type="ARBA" id="ARBA00023163"/>
    </source>
</evidence>
<sequence length="246" mass="27194">MDPTVAPQDGAQNSNLALAEIRRLIDRLIAAGDQRLPPERRLAEDFKVGRRAVRRALEVLDAEGVLRRRHGSGNFIALRSGPPVAEPPGETALFDIAERSTPIEVMEVRLHVEPALARLAALKARRDDIEQLRRLADKAAASEDADGHELWDGAFHRKIAQAAGNSLFLALFDAVDHVREHQPWRVLRQRARSQARHAVYIEHHERIVQAIAARDAMAAGAAMREHLRALQEALTACLTEDGNDGG</sequence>
<dbReference type="Gene3D" id="1.20.120.530">
    <property type="entry name" value="GntR ligand-binding domain-like"/>
    <property type="match status" value="1"/>
</dbReference>
<evidence type="ECO:0000259" key="4">
    <source>
        <dbReference type="PROSITE" id="PS50949"/>
    </source>
</evidence>
<dbReference type="PRINTS" id="PR00035">
    <property type="entry name" value="HTHGNTR"/>
</dbReference>
<dbReference type="AlphaFoldDB" id="A0A2N3PN20"/>
<keyword evidence="1" id="KW-0805">Transcription regulation</keyword>
<dbReference type="RefSeq" id="WP_101253340.1">
    <property type="nucleotide sequence ID" value="NZ_PIUM01000043.1"/>
</dbReference>
<protein>
    <submittedName>
        <fullName evidence="5">GntR family transcriptional regulator</fullName>
    </submittedName>
</protein>
<name>A0A2N3PN20_9PROT</name>
<proteinExistence type="predicted"/>
<gene>
    <name evidence="5" type="ORF">CWS72_24770</name>
</gene>
<dbReference type="SMART" id="SM00895">
    <property type="entry name" value="FCD"/>
    <property type="match status" value="1"/>
</dbReference>
<dbReference type="OrthoDB" id="7347280at2"/>
<dbReference type="SUPFAM" id="SSF46785">
    <property type="entry name" value="Winged helix' DNA-binding domain"/>
    <property type="match status" value="1"/>
</dbReference>
<dbReference type="InterPro" id="IPR036390">
    <property type="entry name" value="WH_DNA-bd_sf"/>
</dbReference>
<dbReference type="Pfam" id="PF00392">
    <property type="entry name" value="GntR"/>
    <property type="match status" value="1"/>
</dbReference>
<dbReference type="InterPro" id="IPR036388">
    <property type="entry name" value="WH-like_DNA-bd_sf"/>
</dbReference>
<dbReference type="InterPro" id="IPR008920">
    <property type="entry name" value="TF_FadR/GntR_C"/>
</dbReference>
<keyword evidence="3" id="KW-0804">Transcription</keyword>
<keyword evidence="2" id="KW-0238">DNA-binding</keyword>
<dbReference type="CDD" id="cd07377">
    <property type="entry name" value="WHTH_GntR"/>
    <property type="match status" value="1"/>
</dbReference>
<comment type="caution">
    <text evidence="5">The sequence shown here is derived from an EMBL/GenBank/DDBJ whole genome shotgun (WGS) entry which is preliminary data.</text>
</comment>
<dbReference type="Gene3D" id="1.10.10.10">
    <property type="entry name" value="Winged helix-like DNA-binding domain superfamily/Winged helix DNA-binding domain"/>
    <property type="match status" value="1"/>
</dbReference>
<reference evidence="6" key="1">
    <citation type="submission" date="2017-12" db="EMBL/GenBank/DDBJ databases">
        <title>Draft genome sequence of Telmatospirillum siberiense 26-4b1T, an acidotolerant peatland alphaproteobacterium potentially involved in sulfur cycling.</title>
        <authorList>
            <person name="Hausmann B."/>
            <person name="Pjevac P."/>
            <person name="Schreck K."/>
            <person name="Herbold C.W."/>
            <person name="Daims H."/>
            <person name="Wagner M."/>
            <person name="Pester M."/>
            <person name="Loy A."/>
        </authorList>
    </citation>
    <scope>NUCLEOTIDE SEQUENCE [LARGE SCALE GENOMIC DNA]</scope>
    <source>
        <strain evidence="6">26-4b1</strain>
    </source>
</reference>
<organism evidence="5 6">
    <name type="scientific">Telmatospirillum siberiense</name>
    <dbReference type="NCBI Taxonomy" id="382514"/>
    <lineage>
        <taxon>Bacteria</taxon>
        <taxon>Pseudomonadati</taxon>
        <taxon>Pseudomonadota</taxon>
        <taxon>Alphaproteobacteria</taxon>
        <taxon>Rhodospirillales</taxon>
        <taxon>Rhodospirillaceae</taxon>
        <taxon>Telmatospirillum</taxon>
    </lineage>
</organism>
<feature type="domain" description="HTH gntR-type" evidence="4">
    <location>
        <begin position="11"/>
        <end position="79"/>
    </location>
</feature>
<evidence type="ECO:0000313" key="5">
    <source>
        <dbReference type="EMBL" id="PKU21808.1"/>
    </source>
</evidence>
<dbReference type="PROSITE" id="PS50949">
    <property type="entry name" value="HTH_GNTR"/>
    <property type="match status" value="1"/>
</dbReference>
<evidence type="ECO:0000313" key="6">
    <source>
        <dbReference type="Proteomes" id="UP000233293"/>
    </source>
</evidence>
<dbReference type="PANTHER" id="PTHR43537">
    <property type="entry name" value="TRANSCRIPTIONAL REGULATOR, GNTR FAMILY"/>
    <property type="match status" value="1"/>
</dbReference>
<dbReference type="Pfam" id="PF07729">
    <property type="entry name" value="FCD"/>
    <property type="match status" value="1"/>
</dbReference>
<accession>A0A2N3PN20</accession>
<dbReference type="GO" id="GO:0003677">
    <property type="term" value="F:DNA binding"/>
    <property type="evidence" value="ECO:0007669"/>
    <property type="project" value="UniProtKB-KW"/>
</dbReference>
<evidence type="ECO:0000256" key="1">
    <source>
        <dbReference type="ARBA" id="ARBA00023015"/>
    </source>
</evidence>
<dbReference type="PANTHER" id="PTHR43537:SF5">
    <property type="entry name" value="UXU OPERON TRANSCRIPTIONAL REGULATOR"/>
    <property type="match status" value="1"/>
</dbReference>
<dbReference type="InterPro" id="IPR000524">
    <property type="entry name" value="Tscrpt_reg_HTH_GntR"/>
</dbReference>
<evidence type="ECO:0000256" key="2">
    <source>
        <dbReference type="ARBA" id="ARBA00023125"/>
    </source>
</evidence>
<dbReference type="EMBL" id="PIUM01000043">
    <property type="protein sequence ID" value="PKU21808.1"/>
    <property type="molecule type" value="Genomic_DNA"/>
</dbReference>
<keyword evidence="6" id="KW-1185">Reference proteome</keyword>
<dbReference type="Proteomes" id="UP000233293">
    <property type="component" value="Unassembled WGS sequence"/>
</dbReference>
<dbReference type="SMART" id="SM00345">
    <property type="entry name" value="HTH_GNTR"/>
    <property type="match status" value="1"/>
</dbReference>
<dbReference type="SUPFAM" id="SSF48008">
    <property type="entry name" value="GntR ligand-binding domain-like"/>
    <property type="match status" value="1"/>
</dbReference>
<dbReference type="GO" id="GO:0003700">
    <property type="term" value="F:DNA-binding transcription factor activity"/>
    <property type="evidence" value="ECO:0007669"/>
    <property type="project" value="InterPro"/>
</dbReference>